<dbReference type="InterPro" id="IPR046779">
    <property type="entry name" value="LapA_adhesin_dom"/>
</dbReference>
<dbReference type="Proteomes" id="UP000245138">
    <property type="component" value="Unassembled WGS sequence"/>
</dbReference>
<proteinExistence type="predicted"/>
<keyword evidence="3" id="KW-1185">Reference proteome</keyword>
<feature type="domain" description="LapA adhesin" evidence="1">
    <location>
        <begin position="177"/>
        <end position="272"/>
    </location>
</feature>
<evidence type="ECO:0000313" key="2">
    <source>
        <dbReference type="EMBL" id="PWC09831.1"/>
    </source>
</evidence>
<dbReference type="Pfam" id="PF20579">
    <property type="entry name" value="LapA"/>
    <property type="match status" value="2"/>
</dbReference>
<evidence type="ECO:0000259" key="1">
    <source>
        <dbReference type="Pfam" id="PF20579"/>
    </source>
</evidence>
<dbReference type="AlphaFoldDB" id="A0A2U1TK83"/>
<accession>A0A2U1TK83</accession>
<protein>
    <recommendedName>
        <fullName evidence="1">LapA adhesin domain-containing protein</fullName>
    </recommendedName>
</protein>
<dbReference type="RefSeq" id="WP_146187270.1">
    <property type="nucleotide sequence ID" value="NZ_QDKJ01000017.1"/>
</dbReference>
<reference evidence="2 3" key="1">
    <citation type="submission" date="2018-04" db="EMBL/GenBank/DDBJ databases">
        <title>Brenneria corticis sp.nov.</title>
        <authorList>
            <person name="Li Y."/>
        </authorList>
    </citation>
    <scope>NUCLEOTIDE SEQUENCE [LARGE SCALE GENOMIC DNA]</scope>
    <source>
        <strain evidence="2 3">LMG 27715</strain>
    </source>
</reference>
<evidence type="ECO:0000313" key="3">
    <source>
        <dbReference type="Proteomes" id="UP000245138"/>
    </source>
</evidence>
<feature type="non-terminal residue" evidence="2">
    <location>
        <position position="400"/>
    </location>
</feature>
<sequence length="400" mass="40426">MNSVIGIIKYVIGQVFVIALDGSQRLLVAGDRIYSGEEIVTGDNGAVSITLPDGRSLDLGRDSRWSEVAGVTSQKTEEAADDVAALQAAIEQGADPTQVLEATAAGNDSAGEAGDGGGGHTAVVLDLTGQIVDVTVGYPTAGIGFATDGVEEFDGADTQSLTNTQLSEGNTGNSDVITLSSNSQVTEGGQFTVTASVGSPVTGSPLVITLSNDQTITILVGESSGSVQIDTRADDSYQQGDESITVGIKETSGGNYEALDTTSTTTTTVVDDGDTTVITLSSDNQVTEGGAFTVTATVGSPVTGSPLVITLSNDQTITIPVGESSGSVQIASRADDSYRQGDESITVGIKETSGGNYDALDTTSTTTTTVVDDGDTTVITLSSDNQVTEGGAFTVTATVG</sequence>
<gene>
    <name evidence="2" type="ORF">B4923_18235</name>
</gene>
<feature type="domain" description="LapA adhesin" evidence="1">
    <location>
        <begin position="274"/>
        <end position="373"/>
    </location>
</feature>
<dbReference type="OrthoDB" id="8481600at2"/>
<dbReference type="InterPro" id="IPR047777">
    <property type="entry name" value="LapA-like_RM"/>
</dbReference>
<organism evidence="2 3">
    <name type="scientific">Brenneria roseae subsp. americana</name>
    <dbReference type="NCBI Taxonomy" id="1508507"/>
    <lineage>
        <taxon>Bacteria</taxon>
        <taxon>Pseudomonadati</taxon>
        <taxon>Pseudomonadota</taxon>
        <taxon>Gammaproteobacteria</taxon>
        <taxon>Enterobacterales</taxon>
        <taxon>Pectobacteriaceae</taxon>
        <taxon>Brenneria</taxon>
    </lineage>
</organism>
<name>A0A2U1TK83_9GAMM</name>
<dbReference type="EMBL" id="QDKJ01000017">
    <property type="protein sequence ID" value="PWC09831.1"/>
    <property type="molecule type" value="Genomic_DNA"/>
</dbReference>
<comment type="caution">
    <text evidence="2">The sequence shown here is derived from an EMBL/GenBank/DDBJ whole genome shotgun (WGS) entry which is preliminary data.</text>
</comment>
<dbReference type="NCBIfam" id="NF033682">
    <property type="entry name" value="retention_LapA"/>
    <property type="match status" value="1"/>
</dbReference>